<name>A0A934S1C8_9BACT</name>
<comment type="caution">
    <text evidence="2">The sequence shown here is derived from an EMBL/GenBank/DDBJ whole genome shotgun (WGS) entry which is preliminary data.</text>
</comment>
<evidence type="ECO:0000313" key="3">
    <source>
        <dbReference type="Proteomes" id="UP000617628"/>
    </source>
</evidence>
<dbReference type="RefSeq" id="WP_200358736.1">
    <property type="nucleotide sequence ID" value="NZ_JAENIL010000071.1"/>
</dbReference>
<evidence type="ECO:0000256" key="1">
    <source>
        <dbReference type="SAM" id="Coils"/>
    </source>
</evidence>
<keyword evidence="1" id="KW-0175">Coiled coil</keyword>
<evidence type="ECO:0000313" key="2">
    <source>
        <dbReference type="EMBL" id="MBK1880123.1"/>
    </source>
</evidence>
<proteinExistence type="predicted"/>
<keyword evidence="3" id="KW-1185">Reference proteome</keyword>
<protein>
    <submittedName>
        <fullName evidence="2">Uncharacterized protein</fullName>
    </submittedName>
</protein>
<dbReference type="EMBL" id="JAENIL010000071">
    <property type="protein sequence ID" value="MBK1880123.1"/>
    <property type="molecule type" value="Genomic_DNA"/>
</dbReference>
<gene>
    <name evidence="2" type="ORF">JIN87_24775</name>
</gene>
<dbReference type="AlphaFoldDB" id="A0A934S1C8"/>
<sequence length="280" mass="31735">MKKAIVAGAFLAGSFLGSAVVYYWFGETDSVDSPAVVEDVELERLRRENARLRQEVEGTQAATEKPFAQSASSQAISLSASGISEEEQVKRLEAAKRNMKRMMDAKASERLDTLVRRLGLSEEQREAFAELFELQAEQLSDIKVSFVSGGASLKMNRDKESFVSDRDFENLAREVLSGEQLDSFLEMQEEERQAKWDTVATSRLNRIAPALGMTEEEKDQVYGIYFEEARRMAEPMSPEARAELETARNEQMRELLGAERFEAYLDLGKSDYVKRIELRD</sequence>
<feature type="coiled-coil region" evidence="1">
    <location>
        <begin position="35"/>
        <end position="112"/>
    </location>
</feature>
<dbReference type="Proteomes" id="UP000617628">
    <property type="component" value="Unassembled WGS sequence"/>
</dbReference>
<reference evidence="2" key="1">
    <citation type="submission" date="2021-01" db="EMBL/GenBank/DDBJ databases">
        <title>Modified the classification status of verrucomicrobia.</title>
        <authorList>
            <person name="Feng X."/>
        </authorList>
    </citation>
    <scope>NUCLEOTIDE SEQUENCE</scope>
    <source>
        <strain evidence="2">KCTC 13126</strain>
    </source>
</reference>
<organism evidence="2 3">
    <name type="scientific">Pelagicoccus mobilis</name>
    <dbReference type="NCBI Taxonomy" id="415221"/>
    <lineage>
        <taxon>Bacteria</taxon>
        <taxon>Pseudomonadati</taxon>
        <taxon>Verrucomicrobiota</taxon>
        <taxon>Opitutia</taxon>
        <taxon>Puniceicoccales</taxon>
        <taxon>Pelagicoccaceae</taxon>
        <taxon>Pelagicoccus</taxon>
    </lineage>
</organism>
<accession>A0A934S1C8</accession>